<dbReference type="KEGG" id="pxi:J5O05_06410"/>
<evidence type="ECO:0000313" key="1">
    <source>
        <dbReference type="EMBL" id="QTH72454.1"/>
    </source>
</evidence>
<protein>
    <submittedName>
        <fullName evidence="1">DUF2987 domain-containing protein</fullName>
    </submittedName>
</protein>
<dbReference type="Pfam" id="PF11205">
    <property type="entry name" value="DUF2987"/>
    <property type="match status" value="1"/>
</dbReference>
<gene>
    <name evidence="1" type="ORF">J5O05_06410</name>
</gene>
<dbReference type="InterPro" id="IPR021370">
    <property type="entry name" value="DUF2987"/>
</dbReference>
<dbReference type="Proteomes" id="UP000664904">
    <property type="component" value="Chromosome"/>
</dbReference>
<name>A0A975DJ20_9GAMM</name>
<sequence>MKGLSILIYMLVLITTPVSMASERSSDYAKLNSILSLLKAVKSPYLSGKAQLEIKNETIQLDDVKIWFTKDGNLLSEVKIGADATLDLPVYEDAKNIKMHVNQEKDDVSISLSTKIKELDVTEIAYNDLFVLLDDINSFMDGMAGGMSFMVPTMDAIKFKFASDATIEVLSAKQVYRFQTNKEHEISIDVSKKLRKENPMVRFSQLPTTMSPED</sequence>
<evidence type="ECO:0000313" key="2">
    <source>
        <dbReference type="Proteomes" id="UP000664904"/>
    </source>
</evidence>
<dbReference type="AlphaFoldDB" id="A0A975DJ20"/>
<dbReference type="EMBL" id="CP072133">
    <property type="protein sequence ID" value="QTH72454.1"/>
    <property type="molecule type" value="Genomic_DNA"/>
</dbReference>
<dbReference type="RefSeq" id="WP_208844078.1">
    <property type="nucleotide sequence ID" value="NZ_CP072133.1"/>
</dbReference>
<reference evidence="1" key="1">
    <citation type="submission" date="2021-03" db="EMBL/GenBank/DDBJ databases">
        <title>Complete Genome of Pseudoalteromonas xiamenensis STKMTI.2, a new potential marine bacterium producing anti-Vibrio compounds.</title>
        <authorList>
            <person name="Handayani D.P."/>
            <person name="Isnansetyo A."/>
            <person name="Istiqomah I."/>
            <person name="Jumina J."/>
        </authorList>
    </citation>
    <scope>NUCLEOTIDE SEQUENCE</scope>
    <source>
        <strain evidence="1">STKMTI.2</strain>
    </source>
</reference>
<proteinExistence type="predicted"/>
<organism evidence="1 2">
    <name type="scientific">Pseudoalteromonas xiamenensis</name>
    <dbReference type="NCBI Taxonomy" id="882626"/>
    <lineage>
        <taxon>Bacteria</taxon>
        <taxon>Pseudomonadati</taxon>
        <taxon>Pseudomonadota</taxon>
        <taxon>Gammaproteobacteria</taxon>
        <taxon>Alteromonadales</taxon>
        <taxon>Pseudoalteromonadaceae</taxon>
        <taxon>Pseudoalteromonas</taxon>
    </lineage>
</organism>
<accession>A0A975DJ20</accession>
<keyword evidence="2" id="KW-1185">Reference proteome</keyword>